<dbReference type="Proteomes" id="UP000572072">
    <property type="component" value="Unassembled WGS sequence"/>
</dbReference>
<evidence type="ECO:0000313" key="2">
    <source>
        <dbReference type="Proteomes" id="UP000572072"/>
    </source>
</evidence>
<proteinExistence type="predicted"/>
<evidence type="ECO:0000313" key="1">
    <source>
        <dbReference type="EMBL" id="NOH51036.1"/>
    </source>
</evidence>
<protein>
    <submittedName>
        <fullName evidence="1">Uncharacterized protein</fullName>
    </submittedName>
</protein>
<dbReference type="EMBL" id="VTYN01000047">
    <property type="protein sequence ID" value="NOH51036.1"/>
    <property type="molecule type" value="Genomic_DNA"/>
</dbReference>
<sequence length="145" mass="16972">MPNRNIPREEGRKTYLSIEKHQRNSRNNHAKWVSQDREIEVFDAADYGAFLKEEGHESWEVDGNLWGFMKEQGDVLTVGTESQQFGFFPKPQNETDDWHGYPIMPNAKGNQIEKYNIDKSLLERWVQDGHLTQQQVTIIIRGKLL</sequence>
<reference evidence="1 2" key="1">
    <citation type="submission" date="2019-08" db="EMBL/GenBank/DDBJ databases">
        <title>Draft genome sequencing and comparative genomics of hatchery-associated Vibrios.</title>
        <authorList>
            <person name="Kehlet-Delgado H."/>
            <person name="Mueller R.S."/>
        </authorList>
    </citation>
    <scope>NUCLEOTIDE SEQUENCE [LARGE SCALE GENOMIC DNA]</scope>
    <source>
        <strain evidence="1 2">00-78-3</strain>
    </source>
</reference>
<comment type="caution">
    <text evidence="1">The sequence shown here is derived from an EMBL/GenBank/DDBJ whole genome shotgun (WGS) entry which is preliminary data.</text>
</comment>
<organism evidence="1 2">
    <name type="scientific">Vibrio rotiferianus</name>
    <dbReference type="NCBI Taxonomy" id="190895"/>
    <lineage>
        <taxon>Bacteria</taxon>
        <taxon>Pseudomonadati</taxon>
        <taxon>Pseudomonadota</taxon>
        <taxon>Gammaproteobacteria</taxon>
        <taxon>Vibrionales</taxon>
        <taxon>Vibrionaceae</taxon>
        <taxon>Vibrio</taxon>
    </lineage>
</organism>
<accession>A0A7Y3ZDG6</accession>
<dbReference type="AlphaFoldDB" id="A0A7Y3ZDG6"/>
<dbReference type="RefSeq" id="WP_031419050.1">
    <property type="nucleotide sequence ID" value="NZ_VTYN01000047.1"/>
</dbReference>
<name>A0A7Y3ZDG6_9VIBR</name>
<gene>
    <name evidence="1" type="ORF">F0262_23735</name>
</gene>